<protein>
    <recommendedName>
        <fullName evidence="4">Lipoprotein</fullName>
    </recommendedName>
</protein>
<reference evidence="2 3" key="1">
    <citation type="submission" date="2019-02" db="EMBL/GenBank/DDBJ databases">
        <title>Draft genome sequence of Amycolatopsis sp. 8-3EHSu isolated from roots of Suaeda maritima.</title>
        <authorList>
            <person name="Duangmal K."/>
            <person name="Chantavorakit T."/>
        </authorList>
    </citation>
    <scope>NUCLEOTIDE SEQUENCE [LARGE SCALE GENOMIC DNA]</scope>
    <source>
        <strain evidence="2 3">8-3EHSu</strain>
    </source>
</reference>
<dbReference type="Proteomes" id="UP000292003">
    <property type="component" value="Unassembled WGS sequence"/>
</dbReference>
<feature type="signal peptide" evidence="1">
    <location>
        <begin position="1"/>
        <end position="18"/>
    </location>
</feature>
<dbReference type="EMBL" id="SFCC01000002">
    <property type="protein sequence ID" value="RZQ65405.1"/>
    <property type="molecule type" value="Genomic_DNA"/>
</dbReference>
<dbReference type="AlphaFoldDB" id="A0A4V2EMK7"/>
<keyword evidence="3" id="KW-1185">Reference proteome</keyword>
<dbReference type="RefSeq" id="WP_130474190.1">
    <property type="nucleotide sequence ID" value="NZ_SFCC01000002.1"/>
</dbReference>
<evidence type="ECO:0000256" key="1">
    <source>
        <dbReference type="SAM" id="SignalP"/>
    </source>
</evidence>
<keyword evidence="1" id="KW-0732">Signal</keyword>
<evidence type="ECO:0000313" key="3">
    <source>
        <dbReference type="Proteomes" id="UP000292003"/>
    </source>
</evidence>
<organism evidence="2 3">
    <name type="scientific">Amycolatopsis suaedae</name>
    <dbReference type="NCBI Taxonomy" id="2510978"/>
    <lineage>
        <taxon>Bacteria</taxon>
        <taxon>Bacillati</taxon>
        <taxon>Actinomycetota</taxon>
        <taxon>Actinomycetes</taxon>
        <taxon>Pseudonocardiales</taxon>
        <taxon>Pseudonocardiaceae</taxon>
        <taxon>Amycolatopsis</taxon>
    </lineage>
</organism>
<dbReference type="PROSITE" id="PS51257">
    <property type="entry name" value="PROKAR_LIPOPROTEIN"/>
    <property type="match status" value="1"/>
</dbReference>
<dbReference type="OrthoDB" id="3635905at2"/>
<accession>A0A4V2EMK7</accession>
<proteinExistence type="predicted"/>
<gene>
    <name evidence="2" type="ORF">EWH70_05920</name>
</gene>
<feature type="chain" id="PRO_5039091510" description="Lipoprotein" evidence="1">
    <location>
        <begin position="19"/>
        <end position="125"/>
    </location>
</feature>
<evidence type="ECO:0000313" key="2">
    <source>
        <dbReference type="EMBL" id="RZQ65405.1"/>
    </source>
</evidence>
<name>A0A4V2EMK7_9PSEU</name>
<sequence length="125" mass="13450">MKKLGVALGVVLFGVVLAGCDQVNEAVNTANKVSDKVTACSEAVGLASFDPNQEAEQLQADAKQKAQRLSELGTQVNDQGLQQTLNDMAASYTQLAEQKLDQVTNVSEWVNKATENLNRLRQACL</sequence>
<evidence type="ECO:0008006" key="4">
    <source>
        <dbReference type="Google" id="ProtNLM"/>
    </source>
</evidence>
<comment type="caution">
    <text evidence="2">The sequence shown here is derived from an EMBL/GenBank/DDBJ whole genome shotgun (WGS) entry which is preliminary data.</text>
</comment>